<dbReference type="SUPFAM" id="SSF48371">
    <property type="entry name" value="ARM repeat"/>
    <property type="match status" value="1"/>
</dbReference>
<dbReference type="EMBL" id="BLZA01000058">
    <property type="protein sequence ID" value="GHJ90423.1"/>
    <property type="molecule type" value="Genomic_DNA"/>
</dbReference>
<dbReference type="GO" id="GO:0007021">
    <property type="term" value="P:tubulin complex assembly"/>
    <property type="evidence" value="ECO:0007669"/>
    <property type="project" value="InterPro"/>
</dbReference>
<dbReference type="InterPro" id="IPR021133">
    <property type="entry name" value="HEAT_type_2"/>
</dbReference>
<dbReference type="InterPro" id="IPR011989">
    <property type="entry name" value="ARM-like"/>
</dbReference>
<evidence type="ECO:0000256" key="1">
    <source>
        <dbReference type="ARBA" id="ARBA00023186"/>
    </source>
</evidence>
<dbReference type="AlphaFoldDB" id="A0A8H3U0V8"/>
<dbReference type="GO" id="GO:0007023">
    <property type="term" value="P:post-chaperonin tubulin folding pathway"/>
    <property type="evidence" value="ECO:0007669"/>
    <property type="project" value="InterPro"/>
</dbReference>
<feature type="domain" description="Tubulin-folding cofactor D C-terminal" evidence="3">
    <location>
        <begin position="831"/>
        <end position="1006"/>
    </location>
</feature>
<name>A0A8H3U0V8_9TREE</name>
<feature type="domain" description="Tubulin-folding cofactor D ARM repeats" evidence="4">
    <location>
        <begin position="232"/>
        <end position="493"/>
    </location>
</feature>
<keyword evidence="1" id="KW-0143">Chaperone</keyword>
<proteinExistence type="predicted"/>
<accession>A0A8H3U0V8</accession>
<dbReference type="InterPro" id="IPR058033">
    <property type="entry name" value="ARM_TBCD_2nd"/>
</dbReference>
<dbReference type="InterPro" id="IPR033162">
    <property type="entry name" value="TBCD"/>
</dbReference>
<dbReference type="InterPro" id="IPR022577">
    <property type="entry name" value="TBCD_C"/>
</dbReference>
<comment type="caution">
    <text evidence="5">The sequence shown here is derived from an EMBL/GenBank/DDBJ whole genome shotgun (WGS) entry which is preliminary data.</text>
</comment>
<evidence type="ECO:0000313" key="6">
    <source>
        <dbReference type="Proteomes" id="UP000620104"/>
    </source>
</evidence>
<dbReference type="GO" id="GO:0000226">
    <property type="term" value="P:microtubule cytoskeleton organization"/>
    <property type="evidence" value="ECO:0007669"/>
    <property type="project" value="TreeGrafter"/>
</dbReference>
<gene>
    <name evidence="5" type="ORF">NliqN6_6825</name>
</gene>
<sequence length="1122" mass="123550">MTTLSFHFHALWHRRREPGAVYSNTKRIARVGRLVNWVIKVRGRKHVVTHFPPEITHLPVLVYLLSPPETPSETDDFPCHAALAPARSWEIRAVCFLWFSLLLTVPFTLSAFDESSTSDKRITSQVLAIGKRALDVPSKEGEYAAIALARLLARSDGVGELDGFLAWVRERLVAGGTEGDAVFTTHILALFALLPSLLPTPKTHLPMLWRFYESTLSPHVGTATASSNGLLRKMNVKARGRWWVAWLNVTMGEAGRMRRRTRGVSGPRGTGTGVLQSLDYEKREVETQIEQEEEQEFEPPEGLEEEIDALMDSLSDKDTIVRYSAAKYLSRLADLLPRSLSSQIVESTISLFGGTLQDPLVETERGKVVDPGGGSNGEAKWHGLCLALAEMGRRGLIENEVVDELLGWAVKALNFDIRRGAHSIGSNVRDAAAYLIWSLARALSPTTIRPFTLTIAQTLVCVACFDREVGIRRAASAAFQEHAGRMGLFPHGIDVLRKTDFYAVSVRRSAFLVAAPQVAIHEEYRAAMLEHLHYTTLRHWDPAMRLIGAQSLKLICELEPSLPEQALRIEVAHLTSVEPANIHGALVAINELARIFCEREDHGQLADIFASLRTIRPSVFTLPGSDLLLEAACHVITNGSCSQAFTETSNVEMCKRILDLSMKSRKEEVQSASAAAFGALSRYRDCTADIKSCIAGARTGRPAQKQSFAMALGQADYSKTPVMLQPALNCLLSNVSVATKAPQQDVETRRASYLSILAIIHQTETFSVALAHEDFERCFHSFLDGLDDFSTDQRGDVGSWIRATCAQALPFLVRVASRIEGRLGRAGIFEAVRGLLKLVVEKLETVRVAAGPALREILAEQAGELDMESVHRHILTIEDWKDVQTLYPIVGDLLAVESVQQAVFEGLVLSLGGKNLATQNAAATTLTRTLDPRRADPHLIRQLTAALLAFGARNLTKQRIFTPVLMTAYELAQAEVWNVLEPASECTQDLLKLVNLAARGLGVIKNMDRLTSALKLYVPYDLCTSAYPLANPTARRLPKSSSIVACLTVPVAQKTALRHIPSLLSHAFPRIRTLTAEQIYLALQTMGIEDPALDERLLGTPWAEQGHEDAGKEVVRLLATVL</sequence>
<dbReference type="GO" id="GO:0005096">
    <property type="term" value="F:GTPase activator activity"/>
    <property type="evidence" value="ECO:0007669"/>
    <property type="project" value="InterPro"/>
</dbReference>
<dbReference type="OrthoDB" id="1735853at2759"/>
<dbReference type="Pfam" id="PF23579">
    <property type="entry name" value="ARM_TBCD"/>
    <property type="match status" value="1"/>
</dbReference>
<keyword evidence="6" id="KW-1185">Reference proteome</keyword>
<dbReference type="PROSITE" id="PS50077">
    <property type="entry name" value="HEAT_REPEAT"/>
    <property type="match status" value="1"/>
</dbReference>
<dbReference type="PANTHER" id="PTHR12658">
    <property type="entry name" value="BETA-TUBULIN COFACTOR D"/>
    <property type="match status" value="1"/>
</dbReference>
<dbReference type="PANTHER" id="PTHR12658:SF0">
    <property type="entry name" value="TUBULIN-SPECIFIC CHAPERONE D"/>
    <property type="match status" value="1"/>
</dbReference>
<evidence type="ECO:0000259" key="4">
    <source>
        <dbReference type="Pfam" id="PF25767"/>
    </source>
</evidence>
<dbReference type="Gene3D" id="1.25.10.10">
    <property type="entry name" value="Leucine-rich Repeat Variant"/>
    <property type="match status" value="1"/>
</dbReference>
<evidence type="ECO:0008006" key="7">
    <source>
        <dbReference type="Google" id="ProtNLM"/>
    </source>
</evidence>
<dbReference type="Proteomes" id="UP000620104">
    <property type="component" value="Unassembled WGS sequence"/>
</dbReference>
<feature type="repeat" description="HEAT" evidence="2">
    <location>
        <begin position="306"/>
        <end position="343"/>
    </location>
</feature>
<protein>
    <recommendedName>
        <fullName evidence="7">Tubulin-specific chaperone D</fullName>
    </recommendedName>
</protein>
<organism evidence="5 6">
    <name type="scientific">Naganishia liquefaciens</name>
    <dbReference type="NCBI Taxonomy" id="104408"/>
    <lineage>
        <taxon>Eukaryota</taxon>
        <taxon>Fungi</taxon>
        <taxon>Dikarya</taxon>
        <taxon>Basidiomycota</taxon>
        <taxon>Agaricomycotina</taxon>
        <taxon>Tremellomycetes</taxon>
        <taxon>Filobasidiales</taxon>
        <taxon>Filobasidiaceae</taxon>
        <taxon>Naganishia</taxon>
    </lineage>
</organism>
<dbReference type="Pfam" id="PF12612">
    <property type="entry name" value="TFCD_C"/>
    <property type="match status" value="1"/>
</dbReference>
<evidence type="ECO:0000259" key="3">
    <source>
        <dbReference type="Pfam" id="PF12612"/>
    </source>
</evidence>
<dbReference type="InterPro" id="IPR016024">
    <property type="entry name" value="ARM-type_fold"/>
</dbReference>
<dbReference type="Pfam" id="PF25767">
    <property type="entry name" value="ARM_TBCD_2nd"/>
    <property type="match status" value="1"/>
</dbReference>
<dbReference type="GO" id="GO:0048487">
    <property type="term" value="F:beta-tubulin binding"/>
    <property type="evidence" value="ECO:0007669"/>
    <property type="project" value="InterPro"/>
</dbReference>
<evidence type="ECO:0000313" key="5">
    <source>
        <dbReference type="EMBL" id="GHJ90423.1"/>
    </source>
</evidence>
<evidence type="ECO:0000256" key="2">
    <source>
        <dbReference type="PROSITE-ProRule" id="PRU00103"/>
    </source>
</evidence>
<reference evidence="5" key="1">
    <citation type="submission" date="2020-07" db="EMBL/GenBank/DDBJ databases">
        <title>Draft Genome Sequence of a Deep-Sea Yeast, Naganishia (Cryptococcus) liquefaciens strain N6.</title>
        <authorList>
            <person name="Han Y.W."/>
            <person name="Kajitani R."/>
            <person name="Morimoto H."/>
            <person name="Parhat M."/>
            <person name="Tsubouchi H."/>
            <person name="Bakenova O."/>
            <person name="Ogata M."/>
            <person name="Argunhan B."/>
            <person name="Aoki R."/>
            <person name="Kajiwara S."/>
            <person name="Itoh T."/>
            <person name="Iwasaki H."/>
        </authorList>
    </citation>
    <scope>NUCLEOTIDE SEQUENCE</scope>
    <source>
        <strain evidence="5">N6</strain>
    </source>
</reference>